<evidence type="ECO:0000313" key="8">
    <source>
        <dbReference type="Proteomes" id="UP000032366"/>
    </source>
</evidence>
<dbReference type="RefSeq" id="WP_044360927.1">
    <property type="nucleotide sequence ID" value="NZ_JXWY01000057.1"/>
</dbReference>
<comment type="catalytic activity">
    <reaction evidence="4">
        <text>L-methionine sulfone + acetyl-CoA = N-acetyl-L-methionine sulfone + CoA + H(+)</text>
        <dbReference type="Rhea" id="RHEA:47656"/>
        <dbReference type="ChEBI" id="CHEBI:15378"/>
        <dbReference type="ChEBI" id="CHEBI:57287"/>
        <dbReference type="ChEBI" id="CHEBI:57288"/>
        <dbReference type="ChEBI" id="CHEBI:87824"/>
        <dbReference type="ChEBI" id="CHEBI:87825"/>
    </reaction>
</comment>
<evidence type="ECO:0000256" key="4">
    <source>
        <dbReference type="ARBA" id="ARBA00051334"/>
    </source>
</evidence>
<proteinExistence type="predicted"/>
<dbReference type="Proteomes" id="UP000254100">
    <property type="component" value="Unassembled WGS sequence"/>
</dbReference>
<evidence type="ECO:0000256" key="2">
    <source>
        <dbReference type="ARBA" id="ARBA00023315"/>
    </source>
</evidence>
<dbReference type="Pfam" id="PF00583">
    <property type="entry name" value="Acetyltransf_1"/>
    <property type="match status" value="1"/>
</dbReference>
<dbReference type="Gene3D" id="3.40.630.30">
    <property type="match status" value="1"/>
</dbReference>
<evidence type="ECO:0000313" key="7">
    <source>
        <dbReference type="EMBL" id="SUM56856.1"/>
    </source>
</evidence>
<accession>A0A0D6XPH1</accession>
<evidence type="ECO:0000313" key="9">
    <source>
        <dbReference type="Proteomes" id="UP000254100"/>
    </source>
</evidence>
<sequence>MIREATTQDLPEILAIYNHAIVHTTAVYTYDETTLEERQHWFVDKVLAGIPVYVDVRDSKVVGFATYGSFRNWPAYQYTVEHSIYVHPDYQRQGIASRLLTQIEETLKARGYQTVVAGIDAANKGSIALHERHGFKHVGTMKKVGFKFDQWLDLAFYQKQLK</sequence>
<gene>
    <name evidence="7" type="primary">yncA</name>
    <name evidence="7" type="ORF">NCTC13832_00516</name>
    <name evidence="6" type="ORF">TP70_08290</name>
</gene>
<dbReference type="AlphaFoldDB" id="A0A0D6XPH1"/>
<name>A0A0D6XPH1_9STAP</name>
<reference evidence="7 9" key="2">
    <citation type="submission" date="2018-06" db="EMBL/GenBank/DDBJ databases">
        <authorList>
            <consortium name="Pathogen Informatics"/>
            <person name="Doyle S."/>
        </authorList>
    </citation>
    <scope>NUCLEOTIDE SEQUENCE [LARGE SCALE GENOMIC DNA]</scope>
    <source>
        <strain evidence="7 9">NCTC13832</strain>
    </source>
</reference>
<dbReference type="GO" id="GO:0102971">
    <property type="term" value="F:phosphinothricin N-acetyltransferase activity"/>
    <property type="evidence" value="ECO:0007669"/>
    <property type="project" value="UniProtKB-EC"/>
</dbReference>
<evidence type="ECO:0000256" key="1">
    <source>
        <dbReference type="ARBA" id="ARBA00022679"/>
    </source>
</evidence>
<dbReference type="SUPFAM" id="SSF55729">
    <property type="entry name" value="Acyl-CoA N-acyltransferases (Nat)"/>
    <property type="match status" value="1"/>
</dbReference>
<protein>
    <submittedName>
        <fullName evidence="7">Phosphinothricin N-acetyltransferase</fullName>
        <ecNumber evidence="7">2.3.1.-</ecNumber>
        <ecNumber evidence="7">2.3.1.183</ecNumber>
    </submittedName>
    <submittedName>
        <fullName evidence="6">Phosphinothricin acetyltransferase</fullName>
    </submittedName>
</protein>
<evidence type="ECO:0000313" key="6">
    <source>
        <dbReference type="EMBL" id="KIX90325.1"/>
    </source>
</evidence>
<dbReference type="STRING" id="569857.TP70_08290"/>
<dbReference type="CDD" id="cd04301">
    <property type="entry name" value="NAT_SF"/>
    <property type="match status" value="1"/>
</dbReference>
<dbReference type="FunFam" id="3.40.630.30:FF:000026">
    <property type="entry name" value="Phosphinothricin acetyltransferase"/>
    <property type="match status" value="1"/>
</dbReference>
<keyword evidence="8" id="KW-1185">Reference proteome</keyword>
<evidence type="ECO:0000256" key="3">
    <source>
        <dbReference type="ARBA" id="ARBA00050603"/>
    </source>
</evidence>
<keyword evidence="1 7" id="KW-0808">Transferase</keyword>
<dbReference type="EC" id="2.3.1.183" evidence="7"/>
<dbReference type="EMBL" id="JXWY01000057">
    <property type="protein sequence ID" value="KIX90325.1"/>
    <property type="molecule type" value="Genomic_DNA"/>
</dbReference>
<dbReference type="PANTHER" id="PTHR43072">
    <property type="entry name" value="N-ACETYLTRANSFERASE"/>
    <property type="match status" value="1"/>
</dbReference>
<comment type="catalytic activity">
    <reaction evidence="3">
        <text>L-methionine sulfoximine + acetyl-CoA = N-acetyl-L-methionine sulfoximine + CoA + H(+)</text>
        <dbReference type="Rhea" id="RHEA:47660"/>
        <dbReference type="ChEBI" id="CHEBI:15378"/>
        <dbReference type="ChEBI" id="CHEBI:57287"/>
        <dbReference type="ChEBI" id="CHEBI:57288"/>
        <dbReference type="ChEBI" id="CHEBI:87826"/>
        <dbReference type="ChEBI" id="CHEBI:87827"/>
    </reaction>
</comment>
<dbReference type="EMBL" id="UHDT01000001">
    <property type="protein sequence ID" value="SUM56856.1"/>
    <property type="molecule type" value="Genomic_DNA"/>
</dbReference>
<keyword evidence="2 7" id="KW-0012">Acyltransferase</keyword>
<dbReference type="OrthoDB" id="9798006at2"/>
<dbReference type="InterPro" id="IPR000182">
    <property type="entry name" value="GNAT_dom"/>
</dbReference>
<evidence type="ECO:0000259" key="5">
    <source>
        <dbReference type="PROSITE" id="PS51186"/>
    </source>
</evidence>
<reference evidence="6 8" key="1">
    <citation type="submission" date="2015-01" db="EMBL/GenBank/DDBJ databases">
        <authorList>
            <person name="Guo J."/>
        </authorList>
    </citation>
    <scope>NUCLEOTIDE SEQUENCE [LARGE SCALE GENOMIC DNA]</scope>
    <source>
        <strain evidence="6 8">DSM 22147</strain>
    </source>
</reference>
<dbReference type="InterPro" id="IPR016181">
    <property type="entry name" value="Acyl_CoA_acyltransferase"/>
</dbReference>
<dbReference type="EC" id="2.3.1.-" evidence="7"/>
<feature type="domain" description="N-acetyltransferase" evidence="5">
    <location>
        <begin position="1"/>
        <end position="157"/>
    </location>
</feature>
<organism evidence="7 9">
    <name type="scientific">Staphylococcus microti</name>
    <dbReference type="NCBI Taxonomy" id="569857"/>
    <lineage>
        <taxon>Bacteria</taxon>
        <taxon>Bacillati</taxon>
        <taxon>Bacillota</taxon>
        <taxon>Bacilli</taxon>
        <taxon>Bacillales</taxon>
        <taxon>Staphylococcaceae</taxon>
        <taxon>Staphylococcus</taxon>
    </lineage>
</organism>
<dbReference type="PROSITE" id="PS51186">
    <property type="entry name" value="GNAT"/>
    <property type="match status" value="1"/>
</dbReference>
<dbReference type="PANTHER" id="PTHR43072:SF23">
    <property type="entry name" value="UPF0039 PROTEIN C11D3.02C"/>
    <property type="match status" value="1"/>
</dbReference>
<dbReference type="Proteomes" id="UP000032366">
    <property type="component" value="Unassembled WGS sequence"/>
</dbReference>